<reference evidence="2 3" key="2">
    <citation type="submission" date="2015-05" db="EMBL/GenBank/DDBJ databases">
        <title>Distinctive expansion of gene families associated with plant cell wall degradation and secondary metabolism in the genomes of grapevine trunk pathogens.</title>
        <authorList>
            <person name="Lawrence D.P."/>
            <person name="Travadon R."/>
            <person name="Rolshausen P.E."/>
            <person name="Baumgartner K."/>
        </authorList>
    </citation>
    <scope>NUCLEOTIDE SEQUENCE [LARGE SCALE GENOMIC DNA]</scope>
    <source>
        <strain evidence="2">DS831</strain>
    </source>
</reference>
<dbReference type="EMBL" id="LAQI01000099">
    <property type="protein sequence ID" value="KKY20583.1"/>
    <property type="molecule type" value="Genomic_DNA"/>
</dbReference>
<feature type="region of interest" description="Disordered" evidence="1">
    <location>
        <begin position="150"/>
        <end position="262"/>
    </location>
</feature>
<protein>
    <submittedName>
        <fullName evidence="2">Putative sac3 ganp nin1 mts3 eif-3 p25</fullName>
    </submittedName>
</protein>
<feature type="compositionally biased region" description="Polar residues" evidence="1">
    <location>
        <begin position="169"/>
        <end position="195"/>
    </location>
</feature>
<feature type="compositionally biased region" description="Acidic residues" evidence="1">
    <location>
        <begin position="217"/>
        <end position="232"/>
    </location>
</feature>
<accession>A0A0G2GA82</accession>
<reference evidence="2 3" key="1">
    <citation type="submission" date="2015-03" db="EMBL/GenBank/DDBJ databases">
        <authorList>
            <person name="Morales-Cruz A."/>
            <person name="Amrine K.C."/>
            <person name="Cantu D."/>
        </authorList>
    </citation>
    <scope>NUCLEOTIDE SEQUENCE [LARGE SCALE GENOMIC DNA]</scope>
    <source>
        <strain evidence="2">DS831</strain>
    </source>
</reference>
<gene>
    <name evidence="2" type="ORF">UCDDS831_g04630</name>
</gene>
<evidence type="ECO:0000313" key="2">
    <source>
        <dbReference type="EMBL" id="KKY20583.1"/>
    </source>
</evidence>
<comment type="caution">
    <text evidence="2">The sequence shown here is derived from an EMBL/GenBank/DDBJ whole genome shotgun (WGS) entry which is preliminary data.</text>
</comment>
<dbReference type="AlphaFoldDB" id="A0A0G2GA82"/>
<feature type="region of interest" description="Disordered" evidence="1">
    <location>
        <begin position="294"/>
        <end position="380"/>
    </location>
</feature>
<proteinExistence type="predicted"/>
<organism evidence="2 3">
    <name type="scientific">Diplodia seriata</name>
    <dbReference type="NCBI Taxonomy" id="420778"/>
    <lineage>
        <taxon>Eukaryota</taxon>
        <taxon>Fungi</taxon>
        <taxon>Dikarya</taxon>
        <taxon>Ascomycota</taxon>
        <taxon>Pezizomycotina</taxon>
        <taxon>Dothideomycetes</taxon>
        <taxon>Dothideomycetes incertae sedis</taxon>
        <taxon>Botryosphaeriales</taxon>
        <taxon>Botryosphaeriaceae</taxon>
        <taxon>Diplodia</taxon>
    </lineage>
</organism>
<evidence type="ECO:0000256" key="1">
    <source>
        <dbReference type="SAM" id="MobiDB-lite"/>
    </source>
</evidence>
<sequence length="380" mass="43010">MGASMRSTYTGRISTTQTDYFRLRALGINYEDVHGDRRGRKRYREFDDDEEAILSDVTSAPSTVNKEGRDEYALQDPTIAKARALQKSMSESIDYYRNIREQIERESSFRASVFPGARPAATEVPKYWSRESKFLPRSEYGGARWLANTEKGKGKAVEVSTDAKPSKPNYRQQVPSPEPVNSSMPSLQSFTSVVPDSNPFIATQPPKNPTPNGTGTQDDEIMILSSDDEDDVKESQTPIKMEAASANMDDDDELMEVSNTVETRSVAEDFESQYGQHAEFNSQFEDQYQYAQALETTEMDEDEVDPAILDEDDGEEDEEEGDDEDDDEEDEEEEDDEEIIDDEEDIYDETQSDDDSEERGITPNAKYQDKGNSFEDAIEL</sequence>
<evidence type="ECO:0000313" key="3">
    <source>
        <dbReference type="Proteomes" id="UP000034182"/>
    </source>
</evidence>
<dbReference type="Proteomes" id="UP000034182">
    <property type="component" value="Unassembled WGS sequence"/>
</dbReference>
<feature type="compositionally biased region" description="Acidic residues" evidence="1">
    <location>
        <begin position="297"/>
        <end position="357"/>
    </location>
</feature>
<name>A0A0G2GA82_9PEZI</name>